<feature type="domain" description="RNA-directed RNA polymerase C-terminal" evidence="3">
    <location>
        <begin position="862"/>
        <end position="1207"/>
    </location>
</feature>
<feature type="compositionally biased region" description="Basic and acidic residues" evidence="1">
    <location>
        <begin position="652"/>
        <end position="663"/>
    </location>
</feature>
<proteinExistence type="predicted"/>
<dbReference type="Pfam" id="PF22209">
    <property type="entry name" value="CPV_RdRP_N"/>
    <property type="match status" value="1"/>
</dbReference>
<evidence type="ECO:0000256" key="1">
    <source>
        <dbReference type="SAM" id="MobiDB-lite"/>
    </source>
</evidence>
<feature type="domain" description="RNA-directed RNA polymerase N-terminal" evidence="2">
    <location>
        <begin position="57"/>
        <end position="301"/>
    </location>
</feature>
<feature type="region of interest" description="Disordered" evidence="1">
    <location>
        <begin position="632"/>
        <end position="663"/>
    </location>
</feature>
<evidence type="ECO:0000259" key="2">
    <source>
        <dbReference type="Pfam" id="PF22209"/>
    </source>
</evidence>
<evidence type="ECO:0000259" key="3">
    <source>
        <dbReference type="Pfam" id="PF22213"/>
    </source>
</evidence>
<dbReference type="EMBL" id="KX884636">
    <property type="protein sequence ID" value="APG79116.1"/>
    <property type="molecule type" value="Genomic_RNA"/>
</dbReference>
<organism evidence="4">
    <name type="scientific">Hubei reo-like virus 8</name>
    <dbReference type="NCBI Taxonomy" id="1923183"/>
    <lineage>
        <taxon>Viruses</taxon>
        <taxon>Riboviria</taxon>
    </lineage>
</organism>
<reference evidence="4" key="1">
    <citation type="journal article" date="2016" name="Nature">
        <title>Redefining the invertebrate RNA virosphere.</title>
        <authorList>
            <person name="Shi M."/>
            <person name="Lin X.D."/>
            <person name="Tian J.H."/>
            <person name="Chen L.J."/>
            <person name="Chen X."/>
            <person name="Li C.X."/>
            <person name="Qin X.C."/>
            <person name="Li J."/>
            <person name="Cao J.P."/>
            <person name="Eden J.S."/>
            <person name="Buchmann J."/>
            <person name="Wang W."/>
            <person name="Xu J."/>
            <person name="Holmes E.C."/>
            <person name="Zhang Y.Z."/>
        </authorList>
    </citation>
    <scope>NUCLEOTIDE SEQUENCE</scope>
    <source>
        <strain evidence="4">MosHB236127</strain>
    </source>
</reference>
<dbReference type="Pfam" id="PF22212">
    <property type="entry name" value="CPV_RdRP_pol_dom"/>
    <property type="match status" value="1"/>
</dbReference>
<dbReference type="InterPro" id="IPR054002">
    <property type="entry name" value="RdRP_C"/>
</dbReference>
<dbReference type="Gene3D" id="3.90.1850.10">
    <property type="entry name" value="RNA-directed RNA polymerase lambda-3"/>
    <property type="match status" value="1"/>
</dbReference>
<sequence length="1246" mass="141768">MKILTKETIKEIEKHIEQTTFRQETCIEWLLSTMPPLVTEFQGVDCCGISLSATVVVPPSILKPPPFQASDWPLNEDESMFSASRKYNYMINTSTLSLYRSKESLIGKAIYGLYTDEQSQSRFRTVWHQLMASVYALDHYLGHTSHPVRSVIAQLNLDKGLPFKETAEGIDPTEAIERGIDSSTLLPAILYMLISVACDICFGISTEDEGAFTISHYLNLAQNDYADEKLRIKSACRNWFAQALGGLNVIAYPVYNNQLEIVDLKYIRGTEPTYVSELHKQTEVSRRKKLAKYPYLLEYIDRSRKAKTVEELIHRLLVMNAMSNDRSFYKTRTELSLDAAVKSEVREHLVSAPVPRLIDPQSNRIYQKYFIKERNEAMYYAQQYLLNFVPALIQQLSKTNFDEEWLRFLTTSSPGVKLPQETLDNLSKTSAVLSKSRRGLEALEASEYRSINRVERALEMVLKLVQRQQNDRRQRAIAGEPNSILLLTLVYYVILSTMYTMSTDAAQGKQVGNSMDLQDLMFATTQTDTLVSSIDIVGMDASVQSITTELSNIICLEVTRGLPDSQIGPFTGGMKRLLQLSDEPDGAWKQVEMYVSGTLEAVVFEGSHALTSTTYESKIFGSVKNYAGTYPSGRADTSSHHTKVLEGATRGNEMRRRTDERVQHHASTIVMSRNMGDDKSDVYTGSFPNVISQLVSDKDVLAQLGFKTDADLSSHNGEFLQQHVCRGRLVGKPSRISIGTVEHRKEKVRMHEACQELLSIMDDLIVRVRDTEGLKMMVFSFAIHCINSIVINVAKTDLNAIISKLTSNELRTHVYETKEEHAFQLVRLYFPLMWFFMHKGGELPAYPIERIDGTFTDDETVYTARGEYKRRLMFDIIGIDKITKFGDALFRNDHCFSIGLNAADAIIKLKITDLPKEMRSATLEHGIIANLAKNLESFGNAMSKEASLQAKIKIENELAGVRSYTSTNEIVVGRGKIAKVPKNIVYAHRTEAQLEQILMTRESDNEERPLISKRMLDHISSLSARHVFNVKTTDKIHLYYFVSSGDALIYGNHTKFTEHFELAPPMWYLSPSWRLYGLLGTASQARGDLLRQINWLKGKYGTFKLDDEKIRYGYDVIWRKNRHLLNDYMTMIGASPHLENLLKSIFRLMDRWGTYRYDYIQTPRNIFFISDNPLVAESNLVFDDNGGEITRPLQVIIGYLHILAHINSIFTRPKVVLTDHLIEYMHQRALHTGRSSEQITASLSRD</sequence>
<accession>A0A1L3KP14</accession>
<dbReference type="InterPro" id="IPR054006">
    <property type="entry name" value="RdRP_N"/>
</dbReference>
<dbReference type="Pfam" id="PF22213">
    <property type="entry name" value="CPV_RdRP_C"/>
    <property type="match status" value="1"/>
</dbReference>
<name>A0A1L3KP14_9VIRU</name>
<protein>
    <submittedName>
        <fullName evidence="4">RdRp</fullName>
    </submittedName>
</protein>
<evidence type="ECO:0000313" key="4">
    <source>
        <dbReference type="EMBL" id="APG79116.1"/>
    </source>
</evidence>